<dbReference type="RefSeq" id="WP_108370643.1">
    <property type="nucleotide sequence ID" value="NZ_CP028811.1"/>
</dbReference>
<dbReference type="EMBL" id="CP028811">
    <property type="protein sequence ID" value="AWA30061.1"/>
    <property type="molecule type" value="Genomic_DNA"/>
</dbReference>
<evidence type="ECO:0000313" key="2">
    <source>
        <dbReference type="Proteomes" id="UP000244193"/>
    </source>
</evidence>
<gene>
    <name evidence="1" type="ORF">HYN48_08200</name>
</gene>
<reference evidence="1 2" key="1">
    <citation type="submission" date="2018-04" db="EMBL/GenBank/DDBJ databases">
        <title>Genome sequencing of Flavobacterium sp. HYN0048.</title>
        <authorList>
            <person name="Yi H."/>
            <person name="Baek C."/>
        </authorList>
    </citation>
    <scope>NUCLEOTIDE SEQUENCE [LARGE SCALE GENOMIC DNA]</scope>
    <source>
        <strain evidence="1 2">HYN0048</strain>
    </source>
</reference>
<dbReference type="Proteomes" id="UP000244193">
    <property type="component" value="Chromosome"/>
</dbReference>
<keyword evidence="2" id="KW-1185">Reference proteome</keyword>
<dbReference type="AlphaFoldDB" id="A0A2S0RG35"/>
<dbReference type="KEGG" id="fmg:HYN48_08200"/>
<organism evidence="1 2">
    <name type="scientific">Flavobacterium magnum</name>
    <dbReference type="NCBI Taxonomy" id="2162713"/>
    <lineage>
        <taxon>Bacteria</taxon>
        <taxon>Pseudomonadati</taxon>
        <taxon>Bacteroidota</taxon>
        <taxon>Flavobacteriia</taxon>
        <taxon>Flavobacteriales</taxon>
        <taxon>Flavobacteriaceae</taxon>
        <taxon>Flavobacterium</taxon>
    </lineage>
</organism>
<dbReference type="OrthoDB" id="883826at2"/>
<proteinExistence type="predicted"/>
<dbReference type="PROSITE" id="PS51257">
    <property type="entry name" value="PROKAR_LIPOPROTEIN"/>
    <property type="match status" value="1"/>
</dbReference>
<sequence length="119" mass="13521">MKNFKIFVVALSLALIGCVQPSYKRTLLITLKVKSSEKITSVGIRGNDKPFSWDYDYPMQYDAATGCYTAKAVMTTGYAFTDIKFTVNGAFELQGKDNRRLLFRDKDTLVYTAEYNVMK</sequence>
<protein>
    <recommendedName>
        <fullName evidence="3">Lipoprotein</fullName>
    </recommendedName>
</protein>
<name>A0A2S0RG35_9FLAO</name>
<evidence type="ECO:0008006" key="3">
    <source>
        <dbReference type="Google" id="ProtNLM"/>
    </source>
</evidence>
<evidence type="ECO:0000313" key="1">
    <source>
        <dbReference type="EMBL" id="AWA30061.1"/>
    </source>
</evidence>
<accession>A0A2S0RG35</accession>